<protein>
    <submittedName>
        <fullName evidence="2">Uncharacterized protein</fullName>
    </submittedName>
</protein>
<accession>A0ABX2M1V8</accession>
<evidence type="ECO:0000313" key="3">
    <source>
        <dbReference type="Proteomes" id="UP000536746"/>
    </source>
</evidence>
<feature type="region of interest" description="Disordered" evidence="1">
    <location>
        <begin position="29"/>
        <end position="55"/>
    </location>
</feature>
<sequence length="55" mass="5798">MKSMIGWLTAAAISASPCAWDTSQRELAERMNPTALLSQATPSPAASSTPTTDHH</sequence>
<comment type="caution">
    <text evidence="2">The sequence shown here is derived from an EMBL/GenBank/DDBJ whole genome shotgun (WGS) entry which is preliminary data.</text>
</comment>
<keyword evidence="3" id="KW-1185">Reference proteome</keyword>
<name>A0ABX2M1V8_9BURK</name>
<dbReference type="EMBL" id="JABFMT010000054">
    <property type="protein sequence ID" value="NUU04654.1"/>
    <property type="molecule type" value="Genomic_DNA"/>
</dbReference>
<feature type="compositionally biased region" description="Low complexity" evidence="1">
    <location>
        <begin position="40"/>
        <end position="55"/>
    </location>
</feature>
<dbReference type="RefSeq" id="WP_158522612.1">
    <property type="nucleotide sequence ID" value="NZ_CP018845.1"/>
</dbReference>
<evidence type="ECO:0000313" key="2">
    <source>
        <dbReference type="EMBL" id="NUU04654.1"/>
    </source>
</evidence>
<reference evidence="2 3" key="1">
    <citation type="journal article" date="2020" name="Front. Plant Sci.">
        <title>Isolation of Rhizosphere Bacteria That Improve Quality and Water Stress Tolerance in Greenhouse Ornamentals.</title>
        <authorList>
            <person name="Nordstedt N.P."/>
            <person name="Jones M.L."/>
        </authorList>
    </citation>
    <scope>NUCLEOTIDE SEQUENCE [LARGE SCALE GENOMIC DNA]</scope>
    <source>
        <strain evidence="2 3">C6C2</strain>
    </source>
</reference>
<evidence type="ECO:0000256" key="1">
    <source>
        <dbReference type="SAM" id="MobiDB-lite"/>
    </source>
</evidence>
<proteinExistence type="predicted"/>
<gene>
    <name evidence="2" type="ORF">HNO84_23855</name>
</gene>
<organism evidence="2 3">
    <name type="scientific">Herbaspirillum robiniae</name>
    <dbReference type="NCBI Taxonomy" id="2014887"/>
    <lineage>
        <taxon>Bacteria</taxon>
        <taxon>Pseudomonadati</taxon>
        <taxon>Pseudomonadota</taxon>
        <taxon>Betaproteobacteria</taxon>
        <taxon>Burkholderiales</taxon>
        <taxon>Oxalobacteraceae</taxon>
        <taxon>Herbaspirillum</taxon>
    </lineage>
</organism>
<dbReference type="Proteomes" id="UP000536746">
    <property type="component" value="Unassembled WGS sequence"/>
</dbReference>